<dbReference type="InterPro" id="IPR001810">
    <property type="entry name" value="F-box_dom"/>
</dbReference>
<protein>
    <recommendedName>
        <fullName evidence="1">F-box domain-containing protein</fullName>
    </recommendedName>
</protein>
<dbReference type="SUPFAM" id="SSF52047">
    <property type="entry name" value="RNI-like"/>
    <property type="match status" value="1"/>
</dbReference>
<proteinExistence type="predicted"/>
<name>F4PNZ0_CACFS</name>
<dbReference type="OrthoDB" id="120976at2759"/>
<reference evidence="3" key="1">
    <citation type="journal article" date="2011" name="Genome Res.">
        <title>Phylogeny-wide analysis of social amoeba genomes highlights ancient origins for complex intercellular communication.</title>
        <authorList>
            <person name="Heidel A.J."/>
            <person name="Lawal H.M."/>
            <person name="Felder M."/>
            <person name="Schilde C."/>
            <person name="Helps N.R."/>
            <person name="Tunggal B."/>
            <person name="Rivero F."/>
            <person name="John U."/>
            <person name="Schleicher M."/>
            <person name="Eichinger L."/>
            <person name="Platzer M."/>
            <person name="Noegel A.A."/>
            <person name="Schaap P."/>
            <person name="Gloeckner G."/>
        </authorList>
    </citation>
    <scope>NUCLEOTIDE SEQUENCE [LARGE SCALE GENOMIC DNA]</scope>
    <source>
        <strain evidence="3">SH3</strain>
    </source>
</reference>
<dbReference type="PANTHER" id="PTHR24114">
    <property type="entry name" value="LEUCINE RICH REPEAT FAMILY PROTEIN"/>
    <property type="match status" value="1"/>
</dbReference>
<keyword evidence="3" id="KW-1185">Reference proteome</keyword>
<dbReference type="InterPro" id="IPR001611">
    <property type="entry name" value="Leu-rich_rpt"/>
</dbReference>
<gene>
    <name evidence="2" type="ORF">DFA_04799</name>
</gene>
<evidence type="ECO:0000313" key="2">
    <source>
        <dbReference type="EMBL" id="EGG22669.1"/>
    </source>
</evidence>
<dbReference type="RefSeq" id="XP_004360520.1">
    <property type="nucleotide sequence ID" value="XM_004360463.1"/>
</dbReference>
<sequence length="402" mass="45916">MEFLPIELYNNIFEYIIKDQIVTVQEIDDLIKLSLVCKKWKELVECMVTSIRIFQTFKGNQNIIKTIKSLNHLTNQNIQNNNQNNQNNQKNNQNNYLPILCRLKVIQLCFGLNDDNIKNITPMLCSYKFISTINLSKNNLGSNSIKSLKPLIVNNNNGEGIGKGLKLVLAGNNIGVQGARRLSKYLSSRLCNLVELDISNNKLNDNGTKMLMMALVNNQSLESINLSGNNIGKDSVVYLKEVFKYNQKIKIMDLSFNWIQDGSYQLLHFLFYNRLRRNQVSLNLNYNKIQEIGIQQINKLFVELSLILTYGIVPASLEAGQNMGGGGETYTRMSHQPKNDFSNSNYYNNYRGDSSCFPPIFPIDRLDINGNDCEMDTTKAVYSNLDTLRTQYNHMLLKVATN</sequence>
<feature type="domain" description="F-box" evidence="1">
    <location>
        <begin position="1"/>
        <end position="57"/>
    </location>
</feature>
<evidence type="ECO:0000313" key="3">
    <source>
        <dbReference type="Proteomes" id="UP000007797"/>
    </source>
</evidence>
<dbReference type="OMA" id="WKELVEC"/>
<dbReference type="InterPro" id="IPR052394">
    <property type="entry name" value="LRR-containing"/>
</dbReference>
<dbReference type="SMART" id="SM00368">
    <property type="entry name" value="LRR_RI"/>
    <property type="match status" value="4"/>
</dbReference>
<dbReference type="PROSITE" id="PS50181">
    <property type="entry name" value="FBOX"/>
    <property type="match status" value="1"/>
</dbReference>
<dbReference type="AlphaFoldDB" id="F4PNZ0"/>
<dbReference type="Pfam" id="PF13516">
    <property type="entry name" value="LRR_6"/>
    <property type="match status" value="2"/>
</dbReference>
<dbReference type="Gene3D" id="3.80.10.10">
    <property type="entry name" value="Ribonuclease Inhibitor"/>
    <property type="match status" value="1"/>
</dbReference>
<dbReference type="EMBL" id="GL883009">
    <property type="protein sequence ID" value="EGG22669.1"/>
    <property type="molecule type" value="Genomic_DNA"/>
</dbReference>
<dbReference type="PANTHER" id="PTHR24114:SF2">
    <property type="entry name" value="F-BOX DOMAIN-CONTAINING PROTEIN-RELATED"/>
    <property type="match status" value="1"/>
</dbReference>
<dbReference type="GeneID" id="14874430"/>
<evidence type="ECO:0000259" key="1">
    <source>
        <dbReference type="PROSITE" id="PS50181"/>
    </source>
</evidence>
<organism evidence="2 3">
    <name type="scientific">Cavenderia fasciculata</name>
    <name type="common">Slime mold</name>
    <name type="synonym">Dictyostelium fasciculatum</name>
    <dbReference type="NCBI Taxonomy" id="261658"/>
    <lineage>
        <taxon>Eukaryota</taxon>
        <taxon>Amoebozoa</taxon>
        <taxon>Evosea</taxon>
        <taxon>Eumycetozoa</taxon>
        <taxon>Dictyostelia</taxon>
        <taxon>Acytosteliales</taxon>
        <taxon>Cavenderiaceae</taxon>
        <taxon>Cavenderia</taxon>
    </lineage>
</organism>
<dbReference type="InterPro" id="IPR032675">
    <property type="entry name" value="LRR_dom_sf"/>
</dbReference>
<dbReference type="KEGG" id="dfa:DFA_04799"/>
<accession>F4PNZ0</accession>
<dbReference type="Proteomes" id="UP000007797">
    <property type="component" value="Unassembled WGS sequence"/>
</dbReference>
<dbReference type="CDD" id="cd09917">
    <property type="entry name" value="F-box_SF"/>
    <property type="match status" value="1"/>
</dbReference>